<sequence>MRSSATAKSSPSLWAAPSHLWPLETASLSPKSNAGKGVLVPSSVPLVVLEGSRHSLEPSTSFHHTSKNQHFIIIRGLVQNRNQKNGSLTFEDVENHHHKNDCWLIINGKLMGCAAYG</sequence>
<comment type="caution">
    <text evidence="1">The sequence shown here is derived from an EMBL/GenBank/DDBJ whole genome shotgun (WGS) entry which is preliminary data.</text>
</comment>
<organism evidence="1 2">
    <name type="scientific">Stylosanthes scabra</name>
    <dbReference type="NCBI Taxonomy" id="79078"/>
    <lineage>
        <taxon>Eukaryota</taxon>
        <taxon>Viridiplantae</taxon>
        <taxon>Streptophyta</taxon>
        <taxon>Embryophyta</taxon>
        <taxon>Tracheophyta</taxon>
        <taxon>Spermatophyta</taxon>
        <taxon>Magnoliopsida</taxon>
        <taxon>eudicotyledons</taxon>
        <taxon>Gunneridae</taxon>
        <taxon>Pentapetalae</taxon>
        <taxon>rosids</taxon>
        <taxon>fabids</taxon>
        <taxon>Fabales</taxon>
        <taxon>Fabaceae</taxon>
        <taxon>Papilionoideae</taxon>
        <taxon>50 kb inversion clade</taxon>
        <taxon>dalbergioids sensu lato</taxon>
        <taxon>Dalbergieae</taxon>
        <taxon>Pterocarpus clade</taxon>
        <taxon>Stylosanthes</taxon>
    </lineage>
</organism>
<name>A0ABU6TNA9_9FABA</name>
<reference evidence="1 2" key="1">
    <citation type="journal article" date="2023" name="Plants (Basel)">
        <title>Bridging the Gap: Combining Genomics and Transcriptomics Approaches to Understand Stylosanthes scabra, an Orphan Legume from the Brazilian Caatinga.</title>
        <authorList>
            <person name="Ferreira-Neto J.R.C."/>
            <person name="da Silva M.D."/>
            <person name="Binneck E."/>
            <person name="de Melo N.F."/>
            <person name="da Silva R.H."/>
            <person name="de Melo A.L.T.M."/>
            <person name="Pandolfi V."/>
            <person name="Bustamante F.O."/>
            <person name="Brasileiro-Vidal A.C."/>
            <person name="Benko-Iseppon A.M."/>
        </authorList>
    </citation>
    <scope>NUCLEOTIDE SEQUENCE [LARGE SCALE GENOMIC DNA]</scope>
    <source>
        <tissue evidence="1">Leaves</tissue>
    </source>
</reference>
<evidence type="ECO:0000313" key="1">
    <source>
        <dbReference type="EMBL" id="MED6150102.1"/>
    </source>
</evidence>
<proteinExistence type="predicted"/>
<dbReference type="EMBL" id="JASCZI010091372">
    <property type="protein sequence ID" value="MED6150102.1"/>
    <property type="molecule type" value="Genomic_DNA"/>
</dbReference>
<accession>A0ABU6TNA9</accession>
<dbReference type="Proteomes" id="UP001341840">
    <property type="component" value="Unassembled WGS sequence"/>
</dbReference>
<evidence type="ECO:0000313" key="2">
    <source>
        <dbReference type="Proteomes" id="UP001341840"/>
    </source>
</evidence>
<protein>
    <submittedName>
        <fullName evidence="1">Uncharacterized protein</fullName>
    </submittedName>
</protein>
<keyword evidence="2" id="KW-1185">Reference proteome</keyword>
<gene>
    <name evidence="1" type="ORF">PIB30_069065</name>
</gene>